<dbReference type="GO" id="GO:0050085">
    <property type="term" value="F:mannitol 2-dehydrogenase (NADP+) activity"/>
    <property type="evidence" value="ECO:0007669"/>
    <property type="project" value="UniProtKB-ARBA"/>
</dbReference>
<dbReference type="Pfam" id="PF13561">
    <property type="entry name" value="adh_short_C2"/>
    <property type="match status" value="1"/>
</dbReference>
<dbReference type="InterPro" id="IPR036291">
    <property type="entry name" value="NAD(P)-bd_dom_sf"/>
</dbReference>
<evidence type="ECO:0000313" key="5">
    <source>
        <dbReference type="Proteomes" id="UP000027361"/>
    </source>
</evidence>
<accession>A0A066VCD0</accession>
<evidence type="ECO:0000256" key="1">
    <source>
        <dbReference type="ARBA" id="ARBA00006484"/>
    </source>
</evidence>
<comment type="caution">
    <text evidence="4">The sequence shown here is derived from an EMBL/GenBank/DDBJ whole genome shotgun (WGS) entry which is preliminary data.</text>
</comment>
<dbReference type="STRING" id="1037660.A0A066VCD0"/>
<dbReference type="AlphaFoldDB" id="A0A066VCD0"/>
<comment type="similarity">
    <text evidence="1">Belongs to the short-chain dehydrogenases/reductases (SDR) family.</text>
</comment>
<dbReference type="OMA" id="MTGSDCI"/>
<dbReference type="SUPFAM" id="SSF51735">
    <property type="entry name" value="NAD(P)-binding Rossmann-fold domains"/>
    <property type="match status" value="1"/>
</dbReference>
<sequence>MKGKVVCISGAGSGIGFAVAEAMAEAGADVAIWYNSNKSAIEKAENGLAKKFGVKAKAYQCGVTKFEDVDRTIKEVEKDFGRIDVFIANAGVGFPGGILERSLEDWHKIIDCNYNGVYYCAKSVGEIFKKQGKGNFIITSSMSGHIVNVPLDQGCYNSTKAAVRHLGKSLAREWRDFARVNSVSPGFFDTDLGAAPQVQVQAFNSAVLGRQGDVKELKGVYLYLASDASTFTTGCDIIVDGGYTLP</sequence>
<proteinExistence type="inferred from homology"/>
<dbReference type="GeneID" id="25265321"/>
<dbReference type="Gene3D" id="3.40.50.720">
    <property type="entry name" value="NAD(P)-binding Rossmann-like Domain"/>
    <property type="match status" value="1"/>
</dbReference>
<reference evidence="4 5" key="1">
    <citation type="submission" date="2014-05" db="EMBL/GenBank/DDBJ databases">
        <title>Draft genome sequence of a rare smut relative, Tilletiaria anomala UBC 951.</title>
        <authorList>
            <consortium name="DOE Joint Genome Institute"/>
            <person name="Toome M."/>
            <person name="Kuo A."/>
            <person name="Henrissat B."/>
            <person name="Lipzen A."/>
            <person name="Tritt A."/>
            <person name="Yoshinaga Y."/>
            <person name="Zane M."/>
            <person name="Barry K."/>
            <person name="Grigoriev I.V."/>
            <person name="Spatafora J.W."/>
            <person name="Aimea M.C."/>
        </authorList>
    </citation>
    <scope>NUCLEOTIDE SEQUENCE [LARGE SCALE GENOMIC DNA]</scope>
    <source>
        <strain evidence="4 5">UBC 951</strain>
    </source>
</reference>
<organism evidence="4 5">
    <name type="scientific">Tilletiaria anomala (strain ATCC 24038 / CBS 436.72 / UBC 951)</name>
    <dbReference type="NCBI Taxonomy" id="1037660"/>
    <lineage>
        <taxon>Eukaryota</taxon>
        <taxon>Fungi</taxon>
        <taxon>Dikarya</taxon>
        <taxon>Basidiomycota</taxon>
        <taxon>Ustilaginomycotina</taxon>
        <taxon>Exobasidiomycetes</taxon>
        <taxon>Georgefischeriales</taxon>
        <taxon>Tilletiariaceae</taxon>
        <taxon>Tilletiaria</taxon>
    </lineage>
</organism>
<gene>
    <name evidence="4" type="ORF">K437DRAFT_259596</name>
</gene>
<evidence type="ECO:0000256" key="3">
    <source>
        <dbReference type="ARBA" id="ARBA00023002"/>
    </source>
</evidence>
<evidence type="ECO:0000256" key="2">
    <source>
        <dbReference type="ARBA" id="ARBA00022857"/>
    </source>
</evidence>
<dbReference type="FunCoup" id="A0A066VCD0">
    <property type="interactions" value="31"/>
</dbReference>
<dbReference type="InterPro" id="IPR002347">
    <property type="entry name" value="SDR_fam"/>
</dbReference>
<dbReference type="PROSITE" id="PS00061">
    <property type="entry name" value="ADH_SHORT"/>
    <property type="match status" value="1"/>
</dbReference>
<dbReference type="EMBL" id="JMSN01000127">
    <property type="protein sequence ID" value="KDN37943.1"/>
    <property type="molecule type" value="Genomic_DNA"/>
</dbReference>
<dbReference type="OrthoDB" id="1888931at2759"/>
<dbReference type="RefSeq" id="XP_013240546.1">
    <property type="nucleotide sequence ID" value="XM_013385092.1"/>
</dbReference>
<dbReference type="FunFam" id="3.40.50.720:FF:000090">
    <property type="entry name" value="NADP-dependent mannitol dehydrogenase"/>
    <property type="match status" value="1"/>
</dbReference>
<evidence type="ECO:0000313" key="4">
    <source>
        <dbReference type="EMBL" id="KDN37943.1"/>
    </source>
</evidence>
<dbReference type="PANTHER" id="PTHR43008">
    <property type="entry name" value="BENZIL REDUCTASE"/>
    <property type="match status" value="1"/>
</dbReference>
<dbReference type="GO" id="GO:0044281">
    <property type="term" value="P:small molecule metabolic process"/>
    <property type="evidence" value="ECO:0007669"/>
    <property type="project" value="UniProtKB-ARBA"/>
</dbReference>
<keyword evidence="3" id="KW-0560">Oxidoreductase</keyword>
<dbReference type="InParanoid" id="A0A066VCD0"/>
<keyword evidence="5" id="KW-1185">Reference proteome</keyword>
<name>A0A066VCD0_TILAU</name>
<dbReference type="Proteomes" id="UP000027361">
    <property type="component" value="Unassembled WGS sequence"/>
</dbReference>
<keyword evidence="2" id="KW-0521">NADP</keyword>
<dbReference type="InterPro" id="IPR020904">
    <property type="entry name" value="Sc_DH/Rdtase_CS"/>
</dbReference>
<dbReference type="PRINTS" id="PR00081">
    <property type="entry name" value="GDHRDH"/>
</dbReference>
<dbReference type="GO" id="GO:0005975">
    <property type="term" value="P:carbohydrate metabolic process"/>
    <property type="evidence" value="ECO:0007669"/>
    <property type="project" value="UniProtKB-ARBA"/>
</dbReference>
<dbReference type="PRINTS" id="PR00080">
    <property type="entry name" value="SDRFAMILY"/>
</dbReference>
<dbReference type="GO" id="GO:0050664">
    <property type="term" value="F:oxidoreductase activity, acting on NAD(P)H, oxygen as acceptor"/>
    <property type="evidence" value="ECO:0007669"/>
    <property type="project" value="TreeGrafter"/>
</dbReference>
<dbReference type="PANTHER" id="PTHR43008:SF1">
    <property type="entry name" value="NADP-DEPENDENT MANNITOL DEHYDROGENASE-RELATED"/>
    <property type="match status" value="1"/>
</dbReference>
<dbReference type="HOGENOM" id="CLU_010194_1_1_1"/>
<protein>
    <submittedName>
        <fullName evidence="4">NAD(P)-binding protein</fullName>
    </submittedName>
</protein>